<reference evidence="1" key="2">
    <citation type="submission" date="2020-09" db="EMBL/GenBank/DDBJ databases">
        <authorList>
            <person name="Sun Q."/>
            <person name="Ohkuma M."/>
        </authorList>
    </citation>
    <scope>NUCLEOTIDE SEQUENCE</scope>
    <source>
        <strain evidence="1">JCM 3086</strain>
    </source>
</reference>
<gene>
    <name evidence="1" type="ORF">GCM10010121_095040</name>
</gene>
<evidence type="ECO:0000313" key="2">
    <source>
        <dbReference type="Proteomes" id="UP000657574"/>
    </source>
</evidence>
<sequence length="156" mass="16992">MSSPRREWNSVATTPGTASAEPLLSLRLGRWRLTSFSSRPVCVGDWTYAATWRYDGLYAADAGGRRGLRPVRVTAPDGLAVRPLEITTGPGHLFVTDGQTVAAVRDGRVLWAKATGEYDSKPVPLGSDRVLFRSRRRGGKEDRLYCADAETGRGLA</sequence>
<comment type="caution">
    <text evidence="1">The sequence shown here is derived from an EMBL/GenBank/DDBJ whole genome shotgun (WGS) entry which is preliminary data.</text>
</comment>
<name>A0A917PB14_9ACTN</name>
<dbReference type="EMBL" id="BMQA01000111">
    <property type="protein sequence ID" value="GGJ69302.1"/>
    <property type="molecule type" value="Genomic_DNA"/>
</dbReference>
<organism evidence="1 2">
    <name type="scientific">Streptomyces brasiliensis</name>
    <dbReference type="NCBI Taxonomy" id="1954"/>
    <lineage>
        <taxon>Bacteria</taxon>
        <taxon>Bacillati</taxon>
        <taxon>Actinomycetota</taxon>
        <taxon>Actinomycetes</taxon>
        <taxon>Kitasatosporales</taxon>
        <taxon>Streptomycetaceae</taxon>
        <taxon>Streptomyces</taxon>
    </lineage>
</organism>
<protein>
    <submittedName>
        <fullName evidence="1">Uncharacterized protein</fullName>
    </submittedName>
</protein>
<reference evidence="1" key="1">
    <citation type="journal article" date="2014" name="Int. J. Syst. Evol. Microbiol.">
        <title>Complete genome sequence of Corynebacterium casei LMG S-19264T (=DSM 44701T), isolated from a smear-ripened cheese.</title>
        <authorList>
            <consortium name="US DOE Joint Genome Institute (JGI-PGF)"/>
            <person name="Walter F."/>
            <person name="Albersmeier A."/>
            <person name="Kalinowski J."/>
            <person name="Ruckert C."/>
        </authorList>
    </citation>
    <scope>NUCLEOTIDE SEQUENCE</scope>
    <source>
        <strain evidence="1">JCM 3086</strain>
    </source>
</reference>
<dbReference type="AlphaFoldDB" id="A0A917PB14"/>
<accession>A0A917PB14</accession>
<evidence type="ECO:0000313" key="1">
    <source>
        <dbReference type="EMBL" id="GGJ69302.1"/>
    </source>
</evidence>
<keyword evidence="2" id="KW-1185">Reference proteome</keyword>
<dbReference type="Proteomes" id="UP000657574">
    <property type="component" value="Unassembled WGS sequence"/>
</dbReference>
<dbReference type="RefSeq" id="WP_189317504.1">
    <property type="nucleotide sequence ID" value="NZ_BMQA01000111.1"/>
</dbReference>
<proteinExistence type="predicted"/>